<dbReference type="AlphaFoldDB" id="A0A426TQL4"/>
<accession>A0A426TQL4</accession>
<proteinExistence type="predicted"/>
<dbReference type="EMBL" id="RSAS01000938">
    <property type="protein sequence ID" value="RRR65560.1"/>
    <property type="molecule type" value="Genomic_DNA"/>
</dbReference>
<dbReference type="PANTHER" id="PTHR37292:SF2">
    <property type="entry name" value="DUF262 DOMAIN-CONTAINING PROTEIN"/>
    <property type="match status" value="1"/>
</dbReference>
<name>A0A426TQL4_9CHLR</name>
<dbReference type="InterPro" id="IPR004919">
    <property type="entry name" value="GmrSD_N"/>
</dbReference>
<reference evidence="2 3" key="1">
    <citation type="submission" date="2018-12" db="EMBL/GenBank/DDBJ databases">
        <title>Genome Sequence of Candidatus Viridilinea halotolerans isolated from saline sulfide-rich spring.</title>
        <authorList>
            <person name="Grouzdev D.S."/>
            <person name="Burganskaya E.I."/>
            <person name="Krutkina M.S."/>
            <person name="Sukhacheva M.V."/>
            <person name="Gorlenko V.M."/>
        </authorList>
    </citation>
    <scope>NUCLEOTIDE SEQUENCE [LARGE SCALE GENOMIC DNA]</scope>
    <source>
        <strain evidence="2">Chok-6</strain>
    </source>
</reference>
<sequence length="506" mass="59047">MHDTQSRTESMLDTVHGIQKKTIMLPEFQRDFRWELDRTYDLFDSLVKEIFIGTIIYGKPSFGMTLREIDTRPRKGRGSNAKLVLHTISSDEMKLRAQTQNLRIVLDGQQRLTSLYRAIVGLDNVYLIVRDLSNEADPLQLELESMLEEFAGDDRADRIAVRLADAYTAEVEGWDDEQKDERFLASAYAHKHLQNADAETRKLALRIYRRAIKRLIEFYKRQKMVAFYLLDMSMEKFCLFFERSNSRGIQLNFIDILAAKLYSGFNLRAKIEKFENETQLRLNREVVVRAIAFICATERGGQMQIDRSYILEHLEASDFQRLWSGVCQLYADVLAYLDSQHYILAQAWMPSENMIIPLMIFLREIGGSFDKINEEQRRFVEFWYWASVFANRYSTSTNEVIIADSQALTQIARGQCISARGYFRRLRSLVTEPADLYSYARRASQTYRGVLNLLAFDARGLHDWRNTQRIGLSTSDLDDHHIFPRAYITSRPQLDIENDEAEQLMD</sequence>
<comment type="caution">
    <text evidence="2">The sequence shown here is derived from an EMBL/GenBank/DDBJ whole genome shotgun (WGS) entry which is preliminary data.</text>
</comment>
<protein>
    <submittedName>
        <fullName evidence="2">DUF262 domain-containing protein</fullName>
    </submittedName>
</protein>
<dbReference type="Pfam" id="PF03235">
    <property type="entry name" value="GmrSD_N"/>
    <property type="match status" value="1"/>
</dbReference>
<evidence type="ECO:0000259" key="1">
    <source>
        <dbReference type="Pfam" id="PF03235"/>
    </source>
</evidence>
<gene>
    <name evidence="2" type="ORF">EI684_22790</name>
</gene>
<dbReference type="Proteomes" id="UP000280307">
    <property type="component" value="Unassembled WGS sequence"/>
</dbReference>
<evidence type="ECO:0000313" key="3">
    <source>
        <dbReference type="Proteomes" id="UP000280307"/>
    </source>
</evidence>
<feature type="non-terminal residue" evidence="2">
    <location>
        <position position="506"/>
    </location>
</feature>
<feature type="domain" description="GmrSD restriction endonucleases N-terminal" evidence="1">
    <location>
        <begin position="19"/>
        <end position="261"/>
    </location>
</feature>
<evidence type="ECO:0000313" key="2">
    <source>
        <dbReference type="EMBL" id="RRR65560.1"/>
    </source>
</evidence>
<dbReference type="PANTHER" id="PTHR37292">
    <property type="entry name" value="VNG6097C"/>
    <property type="match status" value="1"/>
</dbReference>
<organism evidence="2 3">
    <name type="scientific">Candidatus Viridilinea halotolerans</name>
    <dbReference type="NCBI Taxonomy" id="2491704"/>
    <lineage>
        <taxon>Bacteria</taxon>
        <taxon>Bacillati</taxon>
        <taxon>Chloroflexota</taxon>
        <taxon>Chloroflexia</taxon>
        <taxon>Chloroflexales</taxon>
        <taxon>Chloroflexineae</taxon>
        <taxon>Oscillochloridaceae</taxon>
        <taxon>Candidatus Viridilinea</taxon>
    </lineage>
</organism>